<evidence type="ECO:0000313" key="4">
    <source>
        <dbReference type="Proteomes" id="UP000268094"/>
    </source>
</evidence>
<organism evidence="3 4">
    <name type="scientific">Corallococcus terminator</name>
    <dbReference type="NCBI Taxonomy" id="2316733"/>
    <lineage>
        <taxon>Bacteria</taxon>
        <taxon>Pseudomonadati</taxon>
        <taxon>Myxococcota</taxon>
        <taxon>Myxococcia</taxon>
        <taxon>Myxococcales</taxon>
        <taxon>Cystobacterineae</taxon>
        <taxon>Myxococcaceae</taxon>
        <taxon>Corallococcus</taxon>
    </lineage>
</organism>
<name>A0A3A8J8G8_9BACT</name>
<evidence type="ECO:0000256" key="1">
    <source>
        <dbReference type="SAM" id="MobiDB-lite"/>
    </source>
</evidence>
<dbReference type="InterPro" id="IPR008979">
    <property type="entry name" value="Galactose-bd-like_sf"/>
</dbReference>
<gene>
    <name evidence="3" type="ORF">D7V88_08520</name>
</gene>
<dbReference type="SUPFAM" id="SSF49785">
    <property type="entry name" value="Galactose-binding domain-like"/>
    <property type="match status" value="1"/>
</dbReference>
<protein>
    <recommendedName>
        <fullName evidence="2">ExoP galactose-binding-like domain-containing protein</fullName>
    </recommendedName>
</protein>
<dbReference type="EMBL" id="RAVZ01000039">
    <property type="protein sequence ID" value="RKG91785.1"/>
    <property type="molecule type" value="Genomic_DNA"/>
</dbReference>
<evidence type="ECO:0000313" key="3">
    <source>
        <dbReference type="EMBL" id="RKG91785.1"/>
    </source>
</evidence>
<dbReference type="OrthoDB" id="5381604at2"/>
<proteinExistence type="predicted"/>
<feature type="region of interest" description="Disordered" evidence="1">
    <location>
        <begin position="21"/>
        <end position="44"/>
    </location>
</feature>
<dbReference type="InterPro" id="IPR041443">
    <property type="entry name" value="Exop_C"/>
</dbReference>
<dbReference type="AlphaFoldDB" id="A0A3A8J8G8"/>
<evidence type="ECO:0000259" key="2">
    <source>
        <dbReference type="Pfam" id="PF18559"/>
    </source>
</evidence>
<dbReference type="Gene3D" id="2.60.120.430">
    <property type="entry name" value="Galactose-binding lectin"/>
    <property type="match status" value="1"/>
</dbReference>
<keyword evidence="4" id="KW-1185">Reference proteome</keyword>
<dbReference type="Proteomes" id="UP000268094">
    <property type="component" value="Unassembled WGS sequence"/>
</dbReference>
<sequence>MKKPLWGLLLMLSACRPDPGPADYSGQGPIGNNNDGGTDPEEEVLPGPFPFEDGQRRLMVGIFYETGHSEEVVLDNVDTNFYLYDNTVYVEDIFDPVEDRVEGKFATKIVQNGKPWMGFGVHWTNVHNLDTWKTLHVSMKSSEAAFANVKIGMSSGVKTDEKGYPLAASKYGYVNDGAWHHLAIPIADFTAAGLKLNAVSSPFTFAAEGGAAGQSLLLDNLYFTAN</sequence>
<comment type="caution">
    <text evidence="3">The sequence shown here is derived from an EMBL/GenBank/DDBJ whole genome shotgun (WGS) entry which is preliminary data.</text>
</comment>
<reference evidence="4" key="1">
    <citation type="submission" date="2018-09" db="EMBL/GenBank/DDBJ databases">
        <authorList>
            <person name="Livingstone P.G."/>
            <person name="Whitworth D.E."/>
        </authorList>
    </citation>
    <scope>NUCLEOTIDE SEQUENCE [LARGE SCALE GENOMIC DNA]</scope>
    <source>
        <strain evidence="4">CA054A</strain>
    </source>
</reference>
<dbReference type="RefSeq" id="WP_120540108.1">
    <property type="nucleotide sequence ID" value="NZ_RAVZ01000039.1"/>
</dbReference>
<feature type="domain" description="ExoP galactose-binding-like" evidence="2">
    <location>
        <begin position="134"/>
        <end position="211"/>
    </location>
</feature>
<dbReference type="Pfam" id="PF18559">
    <property type="entry name" value="Exop_C"/>
    <property type="match status" value="1"/>
</dbReference>
<dbReference type="PROSITE" id="PS51257">
    <property type="entry name" value="PROKAR_LIPOPROTEIN"/>
    <property type="match status" value="1"/>
</dbReference>
<accession>A0A3A8J8G8</accession>